<evidence type="ECO:0000256" key="1">
    <source>
        <dbReference type="ARBA" id="ARBA00023015"/>
    </source>
</evidence>
<evidence type="ECO:0000259" key="5">
    <source>
        <dbReference type="Pfam" id="PF03131"/>
    </source>
</evidence>
<protein>
    <recommendedName>
        <fullName evidence="5">Basic leucine zipper domain-containing protein</fullName>
    </recommendedName>
</protein>
<dbReference type="SUPFAM" id="SSF47454">
    <property type="entry name" value="A DNA-binding domain in eukaryotic transcription factors"/>
    <property type="match status" value="1"/>
</dbReference>
<organism evidence="7">
    <name type="scientific">Salpingoeca rosetta (strain ATCC 50818 / BSB-021)</name>
    <dbReference type="NCBI Taxonomy" id="946362"/>
    <lineage>
        <taxon>Eukaryota</taxon>
        <taxon>Choanoflagellata</taxon>
        <taxon>Craspedida</taxon>
        <taxon>Salpingoecidae</taxon>
        <taxon>Salpingoeca</taxon>
    </lineage>
</organism>
<feature type="region of interest" description="Disordered" evidence="4">
    <location>
        <begin position="181"/>
        <end position="213"/>
    </location>
</feature>
<dbReference type="GeneID" id="16076014"/>
<feature type="compositionally biased region" description="Low complexity" evidence="4">
    <location>
        <begin position="486"/>
        <end position="520"/>
    </location>
</feature>
<evidence type="ECO:0000256" key="2">
    <source>
        <dbReference type="ARBA" id="ARBA00023125"/>
    </source>
</evidence>
<feature type="compositionally biased region" description="Low complexity" evidence="4">
    <location>
        <begin position="405"/>
        <end position="420"/>
    </location>
</feature>
<feature type="compositionally biased region" description="Polar residues" evidence="4">
    <location>
        <begin position="136"/>
        <end position="148"/>
    </location>
</feature>
<feature type="compositionally biased region" description="Low complexity" evidence="4">
    <location>
        <begin position="189"/>
        <end position="201"/>
    </location>
</feature>
<gene>
    <name evidence="6" type="ORF">PTSG_03707</name>
</gene>
<feature type="compositionally biased region" description="Basic residues" evidence="4">
    <location>
        <begin position="534"/>
        <end position="545"/>
    </location>
</feature>
<feature type="compositionally biased region" description="Basic residues" evidence="4">
    <location>
        <begin position="571"/>
        <end position="580"/>
    </location>
</feature>
<feature type="compositionally biased region" description="Polar residues" evidence="4">
    <location>
        <begin position="203"/>
        <end position="213"/>
    </location>
</feature>
<sequence length="688" mass="73935">MHRVCFAGHSSTHASPFCSVAGEEDDDDDDDNRRSPLNLFDETLHTASSAGSSNSLHSTDAEAFVSFPDSTSAALYSTTKLPPPLPLPLPQQQEQEEHEDLEDDEGLVLNLSPLSNCPAECDATSLPFPDFGNPFKTASQQEARSSSDAAAPTTNVATAPTVEFFDLLAQDQPSPGFFPLPPGTPPPASSSAAAQTTGATARSAVTTNGNGNVTPASAAGTTMTDAVMVGGLQASAQVTQMSVSRAQGMPPGVPATATLDLWNVDFLNEAACSSSPTPPAMLSALAPYMPQDAMVNGAAGNQGVAQASARRSCLAPRRSGQHSMPPALSLAASNYNNYASYSTFTANANPGNNNTNSSSSANPAVSYAYSPSGVPAVLVPMMAPQHSAAALTHAGNMVEGRVASTGTGTITGNSSTYSGSDLKTEEQLSPSPVANMLSEDDEQALDFAMCGDPMLMDTRTTTPPPPANRLRAPMTRGRRRRRSKRQQAAVSQASQPHVMTMMPASISAMASSSMSSAGSAPRRSLRQKQQGQVHKQRSKQSKRHQQQQEEEEEEEQETSPPSSNSSDHGHSSAHHPHKRGVKLESKYQWDEHLLTMPRAEFVHFTRTNKHLTADQLQDLRQTRRRMKNRLYQKDARDRRFIRVARERELTRHQLQASVRRLSARCLRLEAIIRAHCPEQLTTLTEEQL</sequence>
<feature type="region of interest" description="Disordered" evidence="4">
    <location>
        <begin position="405"/>
        <end position="426"/>
    </location>
</feature>
<feature type="region of interest" description="Disordered" evidence="4">
    <location>
        <begin position="134"/>
        <end position="154"/>
    </location>
</feature>
<keyword evidence="7" id="KW-1185">Reference proteome</keyword>
<feature type="region of interest" description="Disordered" evidence="4">
    <location>
        <begin position="456"/>
        <end position="580"/>
    </location>
</feature>
<evidence type="ECO:0000313" key="6">
    <source>
        <dbReference type="EMBL" id="EGD83069.1"/>
    </source>
</evidence>
<dbReference type="Pfam" id="PF03131">
    <property type="entry name" value="bZIP_Maf"/>
    <property type="match status" value="1"/>
</dbReference>
<feature type="compositionally biased region" description="Acidic residues" evidence="4">
    <location>
        <begin position="548"/>
        <end position="557"/>
    </location>
</feature>
<feature type="region of interest" description="Disordered" evidence="4">
    <location>
        <begin position="75"/>
        <end position="104"/>
    </location>
</feature>
<dbReference type="InterPro" id="IPR008917">
    <property type="entry name" value="TF_DNA-bd_sf"/>
</dbReference>
<feature type="region of interest" description="Disordered" evidence="4">
    <location>
        <begin position="1"/>
        <end position="56"/>
    </location>
</feature>
<name>F2U6C8_SALR5</name>
<feature type="domain" description="Basic leucine zipper" evidence="5">
    <location>
        <begin position="590"/>
        <end position="678"/>
    </location>
</feature>
<feature type="compositionally biased region" description="Basic residues" evidence="4">
    <location>
        <begin position="476"/>
        <end position="485"/>
    </location>
</feature>
<feature type="compositionally biased region" description="Acidic residues" evidence="4">
    <location>
        <begin position="94"/>
        <end position="104"/>
    </location>
</feature>
<evidence type="ECO:0000256" key="4">
    <source>
        <dbReference type="SAM" id="MobiDB-lite"/>
    </source>
</evidence>
<dbReference type="InParanoid" id="F2U6C8"/>
<keyword evidence="3" id="KW-0804">Transcription</keyword>
<reference evidence="6" key="1">
    <citation type="submission" date="2009-08" db="EMBL/GenBank/DDBJ databases">
        <title>Annotation of Salpingoeca rosetta.</title>
        <authorList>
            <consortium name="The Broad Institute Genome Sequencing Platform"/>
            <person name="Russ C."/>
            <person name="Cuomo C."/>
            <person name="Burger G."/>
            <person name="Gray M.W."/>
            <person name="Holland P.W.H."/>
            <person name="King N."/>
            <person name="Lang F.B.F."/>
            <person name="Roger A.J."/>
            <person name="Ruiz-Trillo I."/>
            <person name="Young S.K."/>
            <person name="Zeng Q."/>
            <person name="Gargeya S."/>
            <person name="Alvarado L."/>
            <person name="Berlin A."/>
            <person name="Chapman S.B."/>
            <person name="Chen Z."/>
            <person name="Freedman E."/>
            <person name="Gellesch M."/>
            <person name="Goldberg J."/>
            <person name="Griggs A."/>
            <person name="Gujja S."/>
            <person name="Heilman E."/>
            <person name="Heiman D."/>
            <person name="Howarth C."/>
            <person name="Mehta T."/>
            <person name="Neiman D."/>
            <person name="Pearson M."/>
            <person name="Roberts A."/>
            <person name="Saif S."/>
            <person name="Shea T."/>
            <person name="Shenoy N."/>
            <person name="Sisk P."/>
            <person name="Stolte C."/>
            <person name="Sykes S."/>
            <person name="White J."/>
            <person name="Yandava C."/>
            <person name="Haas B."/>
            <person name="Nusbaum C."/>
            <person name="Birren B."/>
        </authorList>
    </citation>
    <scope>NUCLEOTIDE SEQUENCE [LARGE SCALE GENOMIC DNA]</scope>
    <source>
        <strain evidence="6">ATCC 50818</strain>
    </source>
</reference>
<proteinExistence type="predicted"/>
<dbReference type="RefSeq" id="XP_004995433.1">
    <property type="nucleotide sequence ID" value="XM_004995376.1"/>
</dbReference>
<accession>F2U6C8</accession>
<dbReference type="KEGG" id="sre:PTSG_03707"/>
<dbReference type="Proteomes" id="UP000007799">
    <property type="component" value="Unassembled WGS sequence"/>
</dbReference>
<dbReference type="InterPro" id="IPR004826">
    <property type="entry name" value="bZIP_Maf"/>
</dbReference>
<keyword evidence="1" id="KW-0805">Transcription regulation</keyword>
<dbReference type="EMBL" id="GL832962">
    <property type="protein sequence ID" value="EGD83069.1"/>
    <property type="molecule type" value="Genomic_DNA"/>
</dbReference>
<feature type="compositionally biased region" description="Low complexity" evidence="4">
    <location>
        <begin position="45"/>
        <end position="56"/>
    </location>
</feature>
<evidence type="ECO:0000313" key="7">
    <source>
        <dbReference type="Proteomes" id="UP000007799"/>
    </source>
</evidence>
<dbReference type="CDD" id="cd14686">
    <property type="entry name" value="bZIP"/>
    <property type="match status" value="1"/>
</dbReference>
<dbReference type="AlphaFoldDB" id="F2U6C8"/>
<evidence type="ECO:0000256" key="3">
    <source>
        <dbReference type="ARBA" id="ARBA00023163"/>
    </source>
</evidence>
<dbReference type="GO" id="GO:0003677">
    <property type="term" value="F:DNA binding"/>
    <property type="evidence" value="ECO:0007669"/>
    <property type="project" value="UniProtKB-KW"/>
</dbReference>
<keyword evidence="2" id="KW-0238">DNA-binding</keyword>
<dbReference type="GO" id="GO:0006355">
    <property type="term" value="P:regulation of DNA-templated transcription"/>
    <property type="evidence" value="ECO:0007669"/>
    <property type="project" value="InterPro"/>
</dbReference>